<accession>A0A9Q1A005</accession>
<name>A0A9Q1A005_9ROSI</name>
<gene>
    <name evidence="1" type="ORF">OIU74_027709</name>
</gene>
<dbReference type="AlphaFoldDB" id="A0A9Q1A005"/>
<evidence type="ECO:0000313" key="1">
    <source>
        <dbReference type="EMBL" id="KAJ6752921.1"/>
    </source>
</evidence>
<reference evidence="1" key="1">
    <citation type="submission" date="2022-11" db="EMBL/GenBank/DDBJ databases">
        <authorList>
            <person name="Hyden B.L."/>
            <person name="Feng K."/>
            <person name="Yates T."/>
            <person name="Jawdy S."/>
            <person name="Smart L.B."/>
            <person name="Muchero W."/>
        </authorList>
    </citation>
    <scope>NUCLEOTIDE SEQUENCE</scope>
    <source>
        <tissue evidence="1">Shoot tip</tissue>
    </source>
</reference>
<dbReference type="Proteomes" id="UP001151752">
    <property type="component" value="Unassembled WGS sequence"/>
</dbReference>
<proteinExistence type="predicted"/>
<comment type="caution">
    <text evidence="1">The sequence shown here is derived from an EMBL/GenBank/DDBJ whole genome shotgun (WGS) entry which is preliminary data.</text>
</comment>
<keyword evidence="2" id="KW-1185">Reference proteome</keyword>
<dbReference type="EMBL" id="JAPFFM010000008">
    <property type="protein sequence ID" value="KAJ6752921.1"/>
    <property type="molecule type" value="Genomic_DNA"/>
</dbReference>
<organism evidence="1 2">
    <name type="scientific">Salix koriyanagi</name>
    <dbReference type="NCBI Taxonomy" id="2511006"/>
    <lineage>
        <taxon>Eukaryota</taxon>
        <taxon>Viridiplantae</taxon>
        <taxon>Streptophyta</taxon>
        <taxon>Embryophyta</taxon>
        <taxon>Tracheophyta</taxon>
        <taxon>Spermatophyta</taxon>
        <taxon>Magnoliopsida</taxon>
        <taxon>eudicotyledons</taxon>
        <taxon>Gunneridae</taxon>
        <taxon>Pentapetalae</taxon>
        <taxon>rosids</taxon>
        <taxon>fabids</taxon>
        <taxon>Malpighiales</taxon>
        <taxon>Salicaceae</taxon>
        <taxon>Saliceae</taxon>
        <taxon>Salix</taxon>
    </lineage>
</organism>
<evidence type="ECO:0000313" key="2">
    <source>
        <dbReference type="Proteomes" id="UP001151752"/>
    </source>
</evidence>
<sequence>MINLTRSGDVLVLNGVPLIFPDMYQSGWLVIHGLNQLLMPPIKEIVGESFSELDGGEDKPDVLDFDEYVYGSP</sequence>
<protein>
    <submittedName>
        <fullName evidence="1">FASCICLIN-LIKE ARABINOGALACTAN PROTEIN 20-RELATED</fullName>
    </submittedName>
</protein>
<reference evidence="1" key="2">
    <citation type="journal article" date="2023" name="Int. J. Mol. Sci.">
        <title>De Novo Assembly and Annotation of 11 Diverse Shrub Willow (Salix) Genomes Reveals Novel Gene Organization in Sex-Linked Regions.</title>
        <authorList>
            <person name="Hyden B."/>
            <person name="Feng K."/>
            <person name="Yates T.B."/>
            <person name="Jawdy S."/>
            <person name="Cereghino C."/>
            <person name="Smart L.B."/>
            <person name="Muchero W."/>
        </authorList>
    </citation>
    <scope>NUCLEOTIDE SEQUENCE</scope>
    <source>
        <tissue evidence="1">Shoot tip</tissue>
    </source>
</reference>